<dbReference type="Pfam" id="PF01370">
    <property type="entry name" value="Epimerase"/>
    <property type="match status" value="1"/>
</dbReference>
<comment type="similarity">
    <text evidence="1">Belongs to the NAD(P)-dependent epimerase/dehydratase family.</text>
</comment>
<dbReference type="AlphaFoldDB" id="A0AAU7NMV6"/>
<dbReference type="SUPFAM" id="SSF51735">
    <property type="entry name" value="NAD(P)-binding Rossmann-fold domains"/>
    <property type="match status" value="1"/>
</dbReference>
<dbReference type="RefSeq" id="WP_029257821.1">
    <property type="nucleotide sequence ID" value="NZ_CP157400.1"/>
</dbReference>
<evidence type="ECO:0000259" key="2">
    <source>
        <dbReference type="Pfam" id="PF01370"/>
    </source>
</evidence>
<gene>
    <name evidence="3" type="ORF">BB06_02930</name>
</gene>
<dbReference type="InterPro" id="IPR001509">
    <property type="entry name" value="Epimerase_deHydtase"/>
</dbReference>
<dbReference type="Gene3D" id="3.90.25.10">
    <property type="entry name" value="UDP-galactose 4-epimerase, domain 1"/>
    <property type="match status" value="1"/>
</dbReference>
<dbReference type="InterPro" id="IPR036291">
    <property type="entry name" value="NAD(P)-bd_dom_sf"/>
</dbReference>
<organism evidence="3">
    <name type="scientific">Pediococcus pentosaceus CGMCC 7049</name>
    <dbReference type="NCBI Taxonomy" id="1460385"/>
    <lineage>
        <taxon>Bacteria</taxon>
        <taxon>Bacillati</taxon>
        <taxon>Bacillota</taxon>
        <taxon>Bacilli</taxon>
        <taxon>Lactobacillales</taxon>
        <taxon>Lactobacillaceae</taxon>
        <taxon>Pediococcus</taxon>
    </lineage>
</organism>
<accession>A0AAU7NMV6</accession>
<sequence>MKKALITGGAGFIGSNLADKLVEDGYDVTIVDDLSMGLISNIPDSKDIHFYEKSITDYTFMEKILIENNFDYIYLLAAIASVADTIERPYSSHLVNQEANIRILEVIRKNNLKPKRVIFSSSAAVYGNEPTLPKKETSSISPESPYAIDKFATERFVINYGKLYGINTAATRFFNVYGPKQNPHSPYSGVISIISKSLKSKETFTIFGDGEQTRDFVYIDDVVNALIILSNNDDAIHNVYNVATGHSVTLNEMINVFEKISGNHLNLKKDKERVGDIKFSKADVTALIGLGYSSNFDINDGLKKYWESL</sequence>
<evidence type="ECO:0000313" key="3">
    <source>
        <dbReference type="EMBL" id="XBS08919.1"/>
    </source>
</evidence>
<protein>
    <submittedName>
        <fullName evidence="3">NAD-dependent epimerase/dehydratase family protein</fullName>
    </submittedName>
</protein>
<dbReference type="EMBL" id="CP157400">
    <property type="protein sequence ID" value="XBS08919.1"/>
    <property type="molecule type" value="Genomic_DNA"/>
</dbReference>
<name>A0AAU7NMV6_PEDPE</name>
<proteinExistence type="inferred from homology"/>
<reference evidence="3" key="2">
    <citation type="submission" date="2024-05" db="EMBL/GenBank/DDBJ databases">
        <authorList>
            <person name="Chen H."/>
        </authorList>
    </citation>
    <scope>NUCLEOTIDE SEQUENCE</scope>
    <source>
        <strain evidence="3">CGMCC 7049</strain>
    </source>
</reference>
<dbReference type="Gene3D" id="3.40.50.720">
    <property type="entry name" value="NAD(P)-binding Rossmann-like Domain"/>
    <property type="match status" value="1"/>
</dbReference>
<reference evidence="3" key="1">
    <citation type="submission" date="2014-02" db="EMBL/GenBank/DDBJ databases">
        <authorList>
            <person name="Zhao D."/>
            <person name="Dong X."/>
            <person name="Li Y."/>
            <person name="Lv L."/>
            <person name="Zhao D."/>
            <person name="Gao Y."/>
            <person name="Wang Y."/>
            <person name="Li Y."/>
        </authorList>
    </citation>
    <scope>NUCLEOTIDE SEQUENCE</scope>
    <source>
        <strain evidence="3">CGMCC 7049</strain>
    </source>
</reference>
<feature type="domain" description="NAD-dependent epimerase/dehydratase" evidence="2">
    <location>
        <begin position="4"/>
        <end position="243"/>
    </location>
</feature>
<dbReference type="PANTHER" id="PTHR43000">
    <property type="entry name" value="DTDP-D-GLUCOSE 4,6-DEHYDRATASE-RELATED"/>
    <property type="match status" value="1"/>
</dbReference>
<evidence type="ECO:0000256" key="1">
    <source>
        <dbReference type="ARBA" id="ARBA00007637"/>
    </source>
</evidence>